<feature type="transmembrane region" description="Helical" evidence="10">
    <location>
        <begin position="158"/>
        <end position="182"/>
    </location>
</feature>
<dbReference type="GO" id="GO:0015276">
    <property type="term" value="F:ligand-gated monoatomic ion channel activity"/>
    <property type="evidence" value="ECO:0007669"/>
    <property type="project" value="InterPro"/>
</dbReference>
<keyword evidence="6 10" id="KW-0472">Membrane</keyword>
<keyword evidence="5 10" id="KW-1133">Transmembrane helix</keyword>
<dbReference type="AlphaFoldDB" id="A0A423SPA3"/>
<dbReference type="PANTHER" id="PTHR42643:SF24">
    <property type="entry name" value="IONOTROPIC RECEPTOR 60A"/>
    <property type="match status" value="1"/>
</dbReference>
<proteinExistence type="inferred from homology"/>
<keyword evidence="7" id="KW-0675">Receptor</keyword>
<evidence type="ECO:0000256" key="5">
    <source>
        <dbReference type="ARBA" id="ARBA00022989"/>
    </source>
</evidence>
<keyword evidence="8" id="KW-0325">Glycoprotein</keyword>
<dbReference type="Pfam" id="PF00060">
    <property type="entry name" value="Lig_chan"/>
    <property type="match status" value="1"/>
</dbReference>
<dbReference type="SUPFAM" id="SSF53850">
    <property type="entry name" value="Periplasmic binding protein-like II"/>
    <property type="match status" value="1"/>
</dbReference>
<dbReference type="EMBL" id="QCYY01003001">
    <property type="protein sequence ID" value="ROT66011.1"/>
    <property type="molecule type" value="Genomic_DNA"/>
</dbReference>
<evidence type="ECO:0000256" key="1">
    <source>
        <dbReference type="ARBA" id="ARBA00004651"/>
    </source>
</evidence>
<dbReference type="OrthoDB" id="5984008at2759"/>
<feature type="domain" description="Ionotropic glutamate receptor C-terminal" evidence="11">
    <location>
        <begin position="140"/>
        <end position="350"/>
    </location>
</feature>
<feature type="region of interest" description="Disordered" evidence="9">
    <location>
        <begin position="376"/>
        <end position="409"/>
    </location>
</feature>
<evidence type="ECO:0000313" key="13">
    <source>
        <dbReference type="Proteomes" id="UP000283509"/>
    </source>
</evidence>
<sequence length="409" mass="45269">MKQRSFALSSHPHPMPPRFLYGAQGQAVGSAESQRRVDGDGERGHGGRADLIGGLIILSSRAEVIDYSIAIQQTWNMIVVRKPSSKDMTWTSYTKEFTPWAWAGVGVLTALAPCILLLGEKQPEGGPAGRSRGLLPAHDGMMTQQGSEMRVSSTSCRIIFFAMFVSAQLIVMHYSSFLISMLSVSNNILPFKNLEELHRTGDYQLGIWKGSFTEDTFRHSDIPLYKAVWRDMVEGRPGSLTYNPDGVARVLEGKYAYIMTQQEFQYSYSDDPRLVTLPDKAGIFYMALGLRKNSPLKPIIDEQITRLRSSGILNLFEIKNSKQALAFSRTNAPSLSLQNVGAAFIILASGGRARCVFSWRRRSTPSTRALRLVLGRRRSGASPRSQPGARVAPTALCRRGPSPPWQGRA</sequence>
<reference evidence="12 13" key="1">
    <citation type="submission" date="2018-04" db="EMBL/GenBank/DDBJ databases">
        <authorList>
            <person name="Zhang X."/>
            <person name="Yuan J."/>
            <person name="Li F."/>
            <person name="Xiang J."/>
        </authorList>
    </citation>
    <scope>NUCLEOTIDE SEQUENCE [LARGE SCALE GENOMIC DNA]</scope>
    <source>
        <tissue evidence="12">Muscle</tissue>
    </source>
</reference>
<evidence type="ECO:0000313" key="12">
    <source>
        <dbReference type="EMBL" id="ROT66011.1"/>
    </source>
</evidence>
<accession>A0A423SPA3</accession>
<dbReference type="Gene3D" id="3.40.190.10">
    <property type="entry name" value="Periplasmic binding protein-like II"/>
    <property type="match status" value="1"/>
</dbReference>
<evidence type="ECO:0000256" key="4">
    <source>
        <dbReference type="ARBA" id="ARBA00022692"/>
    </source>
</evidence>
<dbReference type="InterPro" id="IPR001320">
    <property type="entry name" value="Iontro_rcpt_C"/>
</dbReference>
<organism evidence="12 13">
    <name type="scientific">Penaeus vannamei</name>
    <name type="common">Whiteleg shrimp</name>
    <name type="synonym">Litopenaeus vannamei</name>
    <dbReference type="NCBI Taxonomy" id="6689"/>
    <lineage>
        <taxon>Eukaryota</taxon>
        <taxon>Metazoa</taxon>
        <taxon>Ecdysozoa</taxon>
        <taxon>Arthropoda</taxon>
        <taxon>Crustacea</taxon>
        <taxon>Multicrustacea</taxon>
        <taxon>Malacostraca</taxon>
        <taxon>Eumalacostraca</taxon>
        <taxon>Eucarida</taxon>
        <taxon>Decapoda</taxon>
        <taxon>Dendrobranchiata</taxon>
        <taxon>Penaeoidea</taxon>
        <taxon>Penaeidae</taxon>
        <taxon>Penaeus</taxon>
    </lineage>
</organism>
<dbReference type="PANTHER" id="PTHR42643">
    <property type="entry name" value="IONOTROPIC RECEPTOR 20A-RELATED"/>
    <property type="match status" value="1"/>
</dbReference>
<evidence type="ECO:0000256" key="2">
    <source>
        <dbReference type="ARBA" id="ARBA00008685"/>
    </source>
</evidence>
<keyword evidence="4 10" id="KW-0812">Transmembrane</keyword>
<evidence type="ECO:0000256" key="6">
    <source>
        <dbReference type="ARBA" id="ARBA00023136"/>
    </source>
</evidence>
<keyword evidence="13" id="KW-1185">Reference proteome</keyword>
<name>A0A423SPA3_PENVA</name>
<evidence type="ECO:0000256" key="7">
    <source>
        <dbReference type="ARBA" id="ARBA00023170"/>
    </source>
</evidence>
<dbReference type="GO" id="GO:0005886">
    <property type="term" value="C:plasma membrane"/>
    <property type="evidence" value="ECO:0007669"/>
    <property type="project" value="UniProtKB-SubCell"/>
</dbReference>
<dbReference type="Proteomes" id="UP000283509">
    <property type="component" value="Unassembled WGS sequence"/>
</dbReference>
<keyword evidence="3" id="KW-1003">Cell membrane</keyword>
<evidence type="ECO:0000256" key="8">
    <source>
        <dbReference type="ARBA" id="ARBA00023180"/>
    </source>
</evidence>
<dbReference type="GO" id="GO:0050906">
    <property type="term" value="P:detection of stimulus involved in sensory perception"/>
    <property type="evidence" value="ECO:0007669"/>
    <property type="project" value="UniProtKB-ARBA"/>
</dbReference>
<dbReference type="InterPro" id="IPR052192">
    <property type="entry name" value="Insect_Ionotropic_Sensory_Rcpt"/>
</dbReference>
<protein>
    <recommendedName>
        <fullName evidence="11">Ionotropic glutamate receptor C-terminal domain-containing protein</fullName>
    </recommendedName>
</protein>
<evidence type="ECO:0000256" key="10">
    <source>
        <dbReference type="SAM" id="Phobius"/>
    </source>
</evidence>
<comment type="caution">
    <text evidence="12">The sequence shown here is derived from an EMBL/GenBank/DDBJ whole genome shotgun (WGS) entry which is preliminary data.</text>
</comment>
<evidence type="ECO:0000256" key="9">
    <source>
        <dbReference type="SAM" id="MobiDB-lite"/>
    </source>
</evidence>
<reference evidence="12 13" key="2">
    <citation type="submission" date="2019-01" db="EMBL/GenBank/DDBJ databases">
        <title>The decoding of complex shrimp genome reveals the adaptation for benthos swimmer, frequently molting mechanism and breeding impact on genome.</title>
        <authorList>
            <person name="Sun Y."/>
            <person name="Gao Y."/>
            <person name="Yu Y."/>
        </authorList>
    </citation>
    <scope>NUCLEOTIDE SEQUENCE [LARGE SCALE GENOMIC DNA]</scope>
    <source>
        <tissue evidence="12">Muscle</tissue>
    </source>
</reference>
<gene>
    <name evidence="12" type="ORF">C7M84_015987</name>
</gene>
<comment type="subcellular location">
    <subcellularLocation>
        <location evidence="1">Cell membrane</location>
        <topology evidence="1">Multi-pass membrane protein</topology>
    </subcellularLocation>
</comment>
<comment type="similarity">
    <text evidence="2">Belongs to the glutamate-gated ion channel (TC 1.A.10.1) family.</text>
</comment>
<evidence type="ECO:0000256" key="3">
    <source>
        <dbReference type="ARBA" id="ARBA00022475"/>
    </source>
</evidence>
<evidence type="ECO:0000259" key="11">
    <source>
        <dbReference type="Pfam" id="PF00060"/>
    </source>
</evidence>